<evidence type="ECO:0000313" key="2">
    <source>
        <dbReference type="Proteomes" id="UP000735302"/>
    </source>
</evidence>
<feature type="non-terminal residue" evidence="1">
    <location>
        <position position="1"/>
    </location>
</feature>
<reference evidence="1 2" key="1">
    <citation type="journal article" date="2021" name="Elife">
        <title>Chloroplast acquisition without the gene transfer in kleptoplastic sea slugs, Plakobranchus ocellatus.</title>
        <authorList>
            <person name="Maeda T."/>
            <person name="Takahashi S."/>
            <person name="Yoshida T."/>
            <person name="Shimamura S."/>
            <person name="Takaki Y."/>
            <person name="Nagai Y."/>
            <person name="Toyoda A."/>
            <person name="Suzuki Y."/>
            <person name="Arimoto A."/>
            <person name="Ishii H."/>
            <person name="Satoh N."/>
            <person name="Nishiyama T."/>
            <person name="Hasebe M."/>
            <person name="Maruyama T."/>
            <person name="Minagawa J."/>
            <person name="Obokata J."/>
            <person name="Shigenobu S."/>
        </authorList>
    </citation>
    <scope>NUCLEOTIDE SEQUENCE [LARGE SCALE GENOMIC DNA]</scope>
</reference>
<dbReference type="EMBL" id="BLXT01003077">
    <property type="protein sequence ID" value="GFO00351.1"/>
    <property type="molecule type" value="Genomic_DNA"/>
</dbReference>
<comment type="caution">
    <text evidence="1">The sequence shown here is derived from an EMBL/GenBank/DDBJ whole genome shotgun (WGS) entry which is preliminary data.</text>
</comment>
<keyword evidence="2" id="KW-1185">Reference proteome</keyword>
<dbReference type="Proteomes" id="UP000735302">
    <property type="component" value="Unassembled WGS sequence"/>
</dbReference>
<dbReference type="AlphaFoldDB" id="A0AAV3ZWN6"/>
<protein>
    <submittedName>
        <fullName evidence="1">Uncharacterized protein</fullName>
    </submittedName>
</protein>
<organism evidence="1 2">
    <name type="scientific">Plakobranchus ocellatus</name>
    <dbReference type="NCBI Taxonomy" id="259542"/>
    <lineage>
        <taxon>Eukaryota</taxon>
        <taxon>Metazoa</taxon>
        <taxon>Spiralia</taxon>
        <taxon>Lophotrochozoa</taxon>
        <taxon>Mollusca</taxon>
        <taxon>Gastropoda</taxon>
        <taxon>Heterobranchia</taxon>
        <taxon>Euthyneura</taxon>
        <taxon>Panpulmonata</taxon>
        <taxon>Sacoglossa</taxon>
        <taxon>Placobranchoidea</taxon>
        <taxon>Plakobranchidae</taxon>
        <taxon>Plakobranchus</taxon>
    </lineage>
</organism>
<proteinExistence type="predicted"/>
<sequence length="53" mass="5825">VSSPVMILSEKRLIITLRVSSSSSVYTAIHRSGRAFTPPSTALAERLHRHPPL</sequence>
<accession>A0AAV3ZWN6</accession>
<name>A0AAV3ZWN6_9GAST</name>
<gene>
    <name evidence="1" type="ORF">PoB_002685600</name>
</gene>
<evidence type="ECO:0000313" key="1">
    <source>
        <dbReference type="EMBL" id="GFO00351.1"/>
    </source>
</evidence>